<sequence>SPPRRSRRRPRRGDLNVFHLRAFRGIYAEHNLVFHYFCPMSTTTKRNETKRNIQAKKNESQIVIGDFPLICAKSTLTGVFVCV</sequence>
<protein>
    <submittedName>
        <fullName evidence="1">Putative globin A1 chain isoform</fullName>
    </submittedName>
</protein>
<reference evidence="1" key="1">
    <citation type="journal article" date="2007" name="BMC Genomics">
        <title>Identification of proteins involved in the functioning of Riftia pachyptila symbiosis by Subtractive Suppression Hybridization.</title>
        <authorList>
            <person name="Sanchez S."/>
            <person name="Hourdez S."/>
            <person name="Lallier F.H."/>
        </authorList>
    </citation>
    <scope>NUCLEOTIDE SEQUENCE</scope>
</reference>
<organism evidence="1">
    <name type="scientific">Riftia pachyptila</name>
    <name type="common">Vent tube worm</name>
    <dbReference type="NCBI Taxonomy" id="6426"/>
    <lineage>
        <taxon>Eukaryota</taxon>
        <taxon>Metazoa</taxon>
        <taxon>Spiralia</taxon>
        <taxon>Lophotrochozoa</taxon>
        <taxon>Annelida</taxon>
        <taxon>Polychaeta</taxon>
        <taxon>Sedentaria</taxon>
        <taxon>Canalipalpata</taxon>
        <taxon>Sabellida</taxon>
        <taxon>Siboglinidae</taxon>
        <taxon>Riftia</taxon>
    </lineage>
</organism>
<accession>A8STE8</accession>
<reference evidence="1" key="2">
    <citation type="submission" date="2007-06" db="EMBL/GenBank/DDBJ databases">
        <authorList>
            <person name="Sanchez S."/>
            <person name="Hourdez S."/>
            <person name="Lallier F.H."/>
        </authorList>
    </citation>
    <scope>NUCLEOTIDE SEQUENCE</scope>
</reference>
<feature type="non-terminal residue" evidence="1">
    <location>
        <position position="83"/>
    </location>
</feature>
<dbReference type="AlphaFoldDB" id="A8STE8"/>
<dbReference type="EMBL" id="EF648560">
    <property type="protein sequence ID" value="ABW24412.1"/>
    <property type="molecule type" value="mRNA"/>
</dbReference>
<proteinExistence type="evidence at transcript level"/>
<feature type="non-terminal residue" evidence="1">
    <location>
        <position position="1"/>
    </location>
</feature>
<name>A8STE8_RIFPA</name>
<evidence type="ECO:0000313" key="1">
    <source>
        <dbReference type="EMBL" id="ABW24412.1"/>
    </source>
</evidence>